<keyword evidence="6" id="KW-1185">Reference proteome</keyword>
<dbReference type="PANTHER" id="PTHR46424">
    <property type="entry name" value="UBX DOMAIN-CONTAINING PROTEIN 4"/>
    <property type="match status" value="1"/>
</dbReference>
<reference evidence="6" key="1">
    <citation type="submission" date="2014-07" db="EMBL/GenBank/DDBJ databases">
        <authorList>
            <person name="Martin A.A"/>
            <person name="De Silva N."/>
        </authorList>
    </citation>
    <scope>NUCLEOTIDE SEQUENCE</scope>
</reference>
<dbReference type="GO" id="GO:0005783">
    <property type="term" value="C:endoplasmic reticulum"/>
    <property type="evidence" value="ECO:0007669"/>
    <property type="project" value="TreeGrafter"/>
</dbReference>
<protein>
    <recommendedName>
        <fullName evidence="1">UBX domain-containing protein 4</fullName>
    </recommendedName>
</protein>
<name>A0A0K0F9P0_STRVS</name>
<reference evidence="7" key="2">
    <citation type="submission" date="2015-08" db="UniProtKB">
        <authorList>
            <consortium name="WormBaseParasite"/>
        </authorList>
    </citation>
    <scope>IDENTIFICATION</scope>
</reference>
<evidence type="ECO:0000256" key="2">
    <source>
        <dbReference type="SAM" id="Coils"/>
    </source>
</evidence>
<accession>A0A0K0F9P0</accession>
<dbReference type="STRING" id="75913.A0A0K0F9P0"/>
<evidence type="ECO:0000256" key="3">
    <source>
        <dbReference type="SAM" id="MobiDB-lite"/>
    </source>
</evidence>
<keyword evidence="4" id="KW-0472">Membrane</keyword>
<evidence type="ECO:0000259" key="5">
    <source>
        <dbReference type="PROSITE" id="PS50033"/>
    </source>
</evidence>
<evidence type="ECO:0000313" key="6">
    <source>
        <dbReference type="Proteomes" id="UP000035680"/>
    </source>
</evidence>
<keyword evidence="4" id="KW-0812">Transmembrane</keyword>
<dbReference type="InterPro" id="IPR001012">
    <property type="entry name" value="UBX_dom"/>
</dbReference>
<keyword evidence="2" id="KW-0175">Coiled coil</keyword>
<sequence>MVWFEGTVSEAVSKCKSDKALFIVYLHHNYEKKNPETVRMEELWTLVDPSFFNTPYVAIKVEENTVPAQQFSSIYKNPLCPSIYFIGSDGKPIEIITLIEECDETIFVDKISNAFKKFAVDNGYIETEWSGMTKEEKAIHARKLIAERKAKKSELEQIEIKEKELRRRMDGKAMHEAKERARELELLEAAAAIKKQKQEDAAYKKKILEQMALERKDKQLEEEERLRSMNAVETLKPTVPKVTSIPTDVCRVQIRFPDGKTIVKEFQSKDKLQVLKDVIINEKRITTDFAIVQAYPRKELLEFDKDFLELQLTPSTTVLVIPNENKIWSMPLIRSRNISSTLKIFVFNPLIVILNFFLSFVGFSPISTTTNTQEQEQQNSGDRSNDADKKKTTNRATESTSEVRQRGNIRFLRNSERDKPDDDKTETFNGNSTSQL</sequence>
<feature type="coiled-coil region" evidence="2">
    <location>
        <begin position="141"/>
        <end position="168"/>
    </location>
</feature>
<dbReference type="Gene3D" id="3.10.20.90">
    <property type="entry name" value="Phosphatidylinositol 3-kinase Catalytic Subunit, Chain A, domain 1"/>
    <property type="match status" value="1"/>
</dbReference>
<dbReference type="PANTHER" id="PTHR46424:SF1">
    <property type="entry name" value="UBX DOMAIN-CONTAINING PROTEIN 4"/>
    <property type="match status" value="1"/>
</dbReference>
<dbReference type="Pfam" id="PF00789">
    <property type="entry name" value="UBX"/>
    <property type="match status" value="1"/>
</dbReference>
<evidence type="ECO:0000256" key="1">
    <source>
        <dbReference type="ARBA" id="ARBA00040925"/>
    </source>
</evidence>
<dbReference type="AlphaFoldDB" id="A0A0K0F9P0"/>
<feature type="compositionally biased region" description="Basic and acidic residues" evidence="3">
    <location>
        <begin position="413"/>
        <end position="426"/>
    </location>
</feature>
<feature type="compositionally biased region" description="Low complexity" evidence="3">
    <location>
        <begin position="370"/>
        <end position="379"/>
    </location>
</feature>
<keyword evidence="4" id="KW-1133">Transmembrane helix</keyword>
<feature type="compositionally biased region" description="Polar residues" evidence="3">
    <location>
        <begin position="427"/>
        <end position="436"/>
    </location>
</feature>
<dbReference type="GO" id="GO:0036503">
    <property type="term" value="P:ERAD pathway"/>
    <property type="evidence" value="ECO:0007669"/>
    <property type="project" value="TreeGrafter"/>
</dbReference>
<dbReference type="WBParaSite" id="SVE_0554200.1">
    <property type="protein sequence ID" value="SVE_0554200.1"/>
    <property type="gene ID" value="SVE_0554200"/>
</dbReference>
<dbReference type="InterPro" id="IPR029071">
    <property type="entry name" value="Ubiquitin-like_domsf"/>
</dbReference>
<dbReference type="SMART" id="SM00166">
    <property type="entry name" value="UBX"/>
    <property type="match status" value="1"/>
</dbReference>
<evidence type="ECO:0000313" key="7">
    <source>
        <dbReference type="WBParaSite" id="SVE_0554200.1"/>
    </source>
</evidence>
<dbReference type="PROSITE" id="PS50033">
    <property type="entry name" value="UBX"/>
    <property type="match status" value="1"/>
</dbReference>
<feature type="transmembrane region" description="Helical" evidence="4">
    <location>
        <begin position="344"/>
        <end position="363"/>
    </location>
</feature>
<proteinExistence type="predicted"/>
<feature type="region of interest" description="Disordered" evidence="3">
    <location>
        <begin position="370"/>
        <end position="436"/>
    </location>
</feature>
<organism evidence="6 7">
    <name type="scientific">Strongyloides venezuelensis</name>
    <name type="common">Threadworm</name>
    <dbReference type="NCBI Taxonomy" id="75913"/>
    <lineage>
        <taxon>Eukaryota</taxon>
        <taxon>Metazoa</taxon>
        <taxon>Ecdysozoa</taxon>
        <taxon>Nematoda</taxon>
        <taxon>Chromadorea</taxon>
        <taxon>Rhabditida</taxon>
        <taxon>Tylenchina</taxon>
        <taxon>Panagrolaimomorpha</taxon>
        <taxon>Strongyloidoidea</taxon>
        <taxon>Strongyloididae</taxon>
        <taxon>Strongyloides</taxon>
    </lineage>
</organism>
<dbReference type="Proteomes" id="UP000035680">
    <property type="component" value="Unassembled WGS sequence"/>
</dbReference>
<evidence type="ECO:0000256" key="4">
    <source>
        <dbReference type="SAM" id="Phobius"/>
    </source>
</evidence>
<feature type="domain" description="UBX" evidence="5">
    <location>
        <begin position="245"/>
        <end position="320"/>
    </location>
</feature>
<dbReference type="SUPFAM" id="SSF54236">
    <property type="entry name" value="Ubiquitin-like"/>
    <property type="match status" value="1"/>
</dbReference>